<organism evidence="1 2">
    <name type="scientific">Bradyrhizobium diversitatis</name>
    <dbReference type="NCBI Taxonomy" id="2755406"/>
    <lineage>
        <taxon>Bacteria</taxon>
        <taxon>Pseudomonadati</taxon>
        <taxon>Pseudomonadota</taxon>
        <taxon>Alphaproteobacteria</taxon>
        <taxon>Hyphomicrobiales</taxon>
        <taxon>Nitrobacteraceae</taxon>
        <taxon>Bradyrhizobium</taxon>
    </lineage>
</organism>
<comment type="caution">
    <text evidence="1">The sequence shown here is derived from an EMBL/GenBank/DDBJ whole genome shotgun (WGS) entry which is preliminary data.</text>
</comment>
<evidence type="ECO:0000313" key="2">
    <source>
        <dbReference type="Proteomes" id="UP001194539"/>
    </source>
</evidence>
<evidence type="ECO:0000313" key="1">
    <source>
        <dbReference type="EMBL" id="MBH5390655.1"/>
    </source>
</evidence>
<dbReference type="RefSeq" id="WP_197968639.1">
    <property type="nucleotide sequence ID" value="NZ_JACEGD010000035.1"/>
</dbReference>
<dbReference type="Proteomes" id="UP001194539">
    <property type="component" value="Unassembled WGS sequence"/>
</dbReference>
<gene>
    <name evidence="1" type="ORF">H1B27_30915</name>
</gene>
<keyword evidence="2" id="KW-1185">Reference proteome</keyword>
<protein>
    <submittedName>
        <fullName evidence="1">Uncharacterized protein</fullName>
    </submittedName>
</protein>
<sequence>MRLKAKPVVWRWQPRFMAEAVAGLTRDKMRKCEKPPPPVGTVLGG</sequence>
<reference evidence="1 2" key="1">
    <citation type="submission" date="2020-07" db="EMBL/GenBank/DDBJ databases">
        <title>Bradyrhizobium diversity isolated from nodules of indigenous legumes of Western Australia.</title>
        <authorList>
            <person name="Klepa M.S."/>
        </authorList>
    </citation>
    <scope>NUCLEOTIDE SEQUENCE [LARGE SCALE GENOMIC DNA]</scope>
    <source>
        <strain evidence="1 2">CNPSo 4019</strain>
    </source>
</reference>
<proteinExistence type="predicted"/>
<accession>A0ABS0PBG7</accession>
<dbReference type="EMBL" id="JACEGD010000035">
    <property type="protein sequence ID" value="MBH5390655.1"/>
    <property type="molecule type" value="Genomic_DNA"/>
</dbReference>
<name>A0ABS0PBG7_9BRAD</name>